<dbReference type="InterPro" id="IPR043504">
    <property type="entry name" value="Peptidase_S1_PA_chymotrypsin"/>
</dbReference>
<evidence type="ECO:0000256" key="5">
    <source>
        <dbReference type="ARBA" id="ARBA00023026"/>
    </source>
</evidence>
<dbReference type="GO" id="GO:0004252">
    <property type="term" value="F:serine-type endopeptidase activity"/>
    <property type="evidence" value="ECO:0007669"/>
    <property type="project" value="InterPro"/>
</dbReference>
<evidence type="ECO:0000313" key="8">
    <source>
        <dbReference type="Proteomes" id="UP001295423"/>
    </source>
</evidence>
<dbReference type="GO" id="GO:0006508">
    <property type="term" value="P:proteolysis"/>
    <property type="evidence" value="ECO:0007669"/>
    <property type="project" value="UniProtKB-KW"/>
</dbReference>
<keyword evidence="2" id="KW-0645">Protease</keyword>
<evidence type="ECO:0000313" key="7">
    <source>
        <dbReference type="EMBL" id="CAJ1966561.1"/>
    </source>
</evidence>
<dbReference type="PANTHER" id="PTHR45980:SF9">
    <property type="entry name" value="PROTEASE DO-LIKE 10, MITOCHONDRIAL-RELATED"/>
    <property type="match status" value="1"/>
</dbReference>
<feature type="domain" description="Protease Do-like PDZ" evidence="6">
    <location>
        <begin position="352"/>
        <end position="504"/>
    </location>
</feature>
<accession>A0AAD2GA45</accession>
<reference evidence="7" key="1">
    <citation type="submission" date="2023-08" db="EMBL/GenBank/DDBJ databases">
        <authorList>
            <person name="Audoor S."/>
            <person name="Bilcke G."/>
        </authorList>
    </citation>
    <scope>NUCLEOTIDE SEQUENCE</scope>
</reference>
<keyword evidence="8" id="KW-1185">Reference proteome</keyword>
<proteinExistence type="inferred from homology"/>
<protein>
    <recommendedName>
        <fullName evidence="6">Protease Do-like PDZ domain-containing protein</fullName>
    </recommendedName>
</protein>
<gene>
    <name evidence="7" type="ORF">CYCCA115_LOCUS22145</name>
</gene>
<dbReference type="Gene3D" id="3.20.190.20">
    <property type="match status" value="1"/>
</dbReference>
<dbReference type="InterPro" id="IPR041517">
    <property type="entry name" value="DEGP_PDZ"/>
</dbReference>
<evidence type="ECO:0000256" key="2">
    <source>
        <dbReference type="ARBA" id="ARBA00022670"/>
    </source>
</evidence>
<evidence type="ECO:0000256" key="3">
    <source>
        <dbReference type="ARBA" id="ARBA00022801"/>
    </source>
</evidence>
<dbReference type="InterPro" id="IPR001940">
    <property type="entry name" value="Peptidase_S1C"/>
</dbReference>
<evidence type="ECO:0000256" key="1">
    <source>
        <dbReference type="ARBA" id="ARBA00010541"/>
    </source>
</evidence>
<dbReference type="PRINTS" id="PR00834">
    <property type="entry name" value="PROTEASES2C"/>
</dbReference>
<evidence type="ECO:0000256" key="4">
    <source>
        <dbReference type="ARBA" id="ARBA00022825"/>
    </source>
</evidence>
<dbReference type="Pfam" id="PF13365">
    <property type="entry name" value="Trypsin_2"/>
    <property type="match status" value="1"/>
</dbReference>
<dbReference type="SUPFAM" id="SSF50494">
    <property type="entry name" value="Trypsin-like serine proteases"/>
    <property type="match status" value="1"/>
</dbReference>
<dbReference type="Pfam" id="PF17815">
    <property type="entry name" value="PDZ_3"/>
    <property type="match status" value="1"/>
</dbReference>
<dbReference type="Proteomes" id="UP001295423">
    <property type="component" value="Unassembled WGS sequence"/>
</dbReference>
<comment type="similarity">
    <text evidence="1">Belongs to the peptidase S1C family.</text>
</comment>
<comment type="caution">
    <text evidence="7">The sequence shown here is derived from an EMBL/GenBank/DDBJ whole genome shotgun (WGS) entry which is preliminary data.</text>
</comment>
<dbReference type="Gene3D" id="2.40.10.10">
    <property type="entry name" value="Trypsin-like serine proteases"/>
    <property type="match status" value="2"/>
</dbReference>
<evidence type="ECO:0000259" key="6">
    <source>
        <dbReference type="Pfam" id="PF17815"/>
    </source>
</evidence>
<sequence length="518" mass="58067">MSSVIGKRCVCRVEVSRVEWNFLHPWQRTPQSKSTGTAFVIEGKKLLTNAHVVRSATDIRIRPHGSTRRYPAEVLYFGPDFDLALLKIKGEQEEIDFFAENGKDHICSSGKEPDAKRKKFLHGLQFATDLPALHESVHVVGFPTGGNTICVTEGVVSRIDFLGFSKSLMLTIQIDAAINPGNSGGPALNSEGLVTGVAFSTKSHKKNQPLSNIGYLIPIDIVKNFLGRCQENPSTYALSPIIPYRFHSLENKSLRLAHAVPDTVEGVLLTSVCDSMKGFLAKGDVLTGIDDRKVSNDGQVQLRGDETIQHGYLLRGKFLDEQVRFSVFRNGEHVISSPAVLRYIPTICPRWESVDYFPDYLILGTVVLLPMSTYLQCQKGCGTRLSASTTNWCQKWPHEWEGKEGLVVLTEMFSHEVCFGYNRPYWRFVETYNDIPIKCLAHLRDLWEESMEQAKESDDRNGDSNSAKTFSFVRLGLEHSDDIVFEVRAAIQAQADILKQQHIPCPSNITQSNPRYKS</sequence>
<organism evidence="7 8">
    <name type="scientific">Cylindrotheca closterium</name>
    <dbReference type="NCBI Taxonomy" id="2856"/>
    <lineage>
        <taxon>Eukaryota</taxon>
        <taxon>Sar</taxon>
        <taxon>Stramenopiles</taxon>
        <taxon>Ochrophyta</taxon>
        <taxon>Bacillariophyta</taxon>
        <taxon>Bacillariophyceae</taxon>
        <taxon>Bacillariophycidae</taxon>
        <taxon>Bacillariales</taxon>
        <taxon>Bacillariaceae</taxon>
        <taxon>Cylindrotheca</taxon>
    </lineage>
</organism>
<dbReference type="InterPro" id="IPR046449">
    <property type="entry name" value="DEGP_PDZ_sf"/>
</dbReference>
<dbReference type="EMBL" id="CAKOGP040002302">
    <property type="protein sequence ID" value="CAJ1966561.1"/>
    <property type="molecule type" value="Genomic_DNA"/>
</dbReference>
<keyword evidence="5" id="KW-0843">Virulence</keyword>
<dbReference type="PANTHER" id="PTHR45980">
    <property type="match status" value="1"/>
</dbReference>
<keyword evidence="3" id="KW-0378">Hydrolase</keyword>
<keyword evidence="4" id="KW-0720">Serine protease</keyword>
<name>A0AAD2GA45_9STRA</name>
<dbReference type="AlphaFoldDB" id="A0AAD2GA45"/>
<dbReference type="InterPro" id="IPR009003">
    <property type="entry name" value="Peptidase_S1_PA"/>
</dbReference>